<feature type="region of interest" description="Disordered" evidence="1">
    <location>
        <begin position="127"/>
        <end position="168"/>
    </location>
</feature>
<evidence type="ECO:0000313" key="2">
    <source>
        <dbReference type="EMBL" id="KAG9348173.1"/>
    </source>
</evidence>
<dbReference type="EMBL" id="JAFBMS010000011">
    <property type="protein sequence ID" value="KAG9348173.1"/>
    <property type="molecule type" value="Genomic_DNA"/>
</dbReference>
<feature type="compositionally biased region" description="Polar residues" evidence="1">
    <location>
        <begin position="136"/>
        <end position="150"/>
    </location>
</feature>
<sequence length="168" mass="18738">MYLFWLQLTQKESLVTLLDNRTWAKQGIAEEFDYIGLSQAWKHPHVNIFVTLVLFIVMKRRHSLAHDVEMGQDTGTSISDAPRGNEAARIDVYPHVCWGIGSERKTWQEAAVMDSTVIGMGIQAGISGDSRRTIGQPPSGQKQSTENSINGGKVMHRKPAELPPPHPH</sequence>
<comment type="caution">
    <text evidence="2">The sequence shown here is derived from an EMBL/GenBank/DDBJ whole genome shotgun (WGS) entry which is preliminary data.</text>
</comment>
<dbReference type="OrthoDB" id="4564at2759"/>
<name>A0A8T2P3Z5_9TELE</name>
<organism evidence="2 3">
    <name type="scientific">Albula glossodonta</name>
    <name type="common">roundjaw bonefish</name>
    <dbReference type="NCBI Taxonomy" id="121402"/>
    <lineage>
        <taxon>Eukaryota</taxon>
        <taxon>Metazoa</taxon>
        <taxon>Chordata</taxon>
        <taxon>Craniata</taxon>
        <taxon>Vertebrata</taxon>
        <taxon>Euteleostomi</taxon>
        <taxon>Actinopterygii</taxon>
        <taxon>Neopterygii</taxon>
        <taxon>Teleostei</taxon>
        <taxon>Albuliformes</taxon>
        <taxon>Albulidae</taxon>
        <taxon>Albula</taxon>
    </lineage>
</organism>
<keyword evidence="3" id="KW-1185">Reference proteome</keyword>
<reference evidence="2" key="1">
    <citation type="thesis" date="2021" institute="BYU ScholarsArchive" country="Provo, UT, USA">
        <title>Applications of and Algorithms for Genome Assembly and Genomic Analyses with an Emphasis on Marine Teleosts.</title>
        <authorList>
            <person name="Pickett B.D."/>
        </authorList>
    </citation>
    <scope>NUCLEOTIDE SEQUENCE</scope>
    <source>
        <strain evidence="2">HI-2016</strain>
    </source>
</reference>
<dbReference type="Proteomes" id="UP000824540">
    <property type="component" value="Unassembled WGS sequence"/>
</dbReference>
<accession>A0A8T2P3Z5</accession>
<dbReference type="AlphaFoldDB" id="A0A8T2P3Z5"/>
<evidence type="ECO:0000256" key="1">
    <source>
        <dbReference type="SAM" id="MobiDB-lite"/>
    </source>
</evidence>
<gene>
    <name evidence="2" type="ORF">JZ751_001908</name>
</gene>
<proteinExistence type="predicted"/>
<evidence type="ECO:0000313" key="3">
    <source>
        <dbReference type="Proteomes" id="UP000824540"/>
    </source>
</evidence>
<protein>
    <submittedName>
        <fullName evidence="2">Uncharacterized protein</fullName>
    </submittedName>
</protein>